<dbReference type="GO" id="GO:0120010">
    <property type="term" value="P:intermembrane phospholipid transfer"/>
    <property type="evidence" value="ECO:0007669"/>
    <property type="project" value="TreeGrafter"/>
</dbReference>
<dbReference type="PANTHER" id="PTHR30035:SF3">
    <property type="entry name" value="INTERMEMBRANE PHOSPHOLIPID TRANSPORT SYSTEM LIPOPROTEIN MLAA"/>
    <property type="match status" value="1"/>
</dbReference>
<evidence type="ECO:0008006" key="3">
    <source>
        <dbReference type="Google" id="ProtNLM"/>
    </source>
</evidence>
<accession>A0A381SPA6</accession>
<dbReference type="InterPro" id="IPR007428">
    <property type="entry name" value="MlaA"/>
</dbReference>
<dbReference type="AlphaFoldDB" id="A0A381SPA6"/>
<keyword evidence="1" id="KW-0732">Signal</keyword>
<dbReference type="Pfam" id="PF04333">
    <property type="entry name" value="MlaA"/>
    <property type="match status" value="1"/>
</dbReference>
<sequence length="252" mass="28116">MVGRSIRATLATVFATLLLGCATVPSITETPPALSLVDPLEPFNRAIFSFNDVVDRGFLRPVANVYQRALPLGLRASVGNFFDNLRGPTTIINDLLQGDFTQAVRDFDRFTINTTLGIAGLYDVATPLGRPYHQEDYGQTLAIWGLSSGPYLVLPLVGPSTPRDAFGLLPEFFYSDPLASNASTHQQVFRYTLRAIDIRASLLKTDRLLQLQIDPYLFVREAYRQQRQAEIYDGRPPESVEMLDLEKALFND</sequence>
<dbReference type="EMBL" id="UINC01003324">
    <property type="protein sequence ID" value="SVA05299.1"/>
    <property type="molecule type" value="Genomic_DNA"/>
</dbReference>
<dbReference type="PANTHER" id="PTHR30035">
    <property type="entry name" value="LIPOPROTEIN VACJ-RELATED"/>
    <property type="match status" value="1"/>
</dbReference>
<name>A0A381SPA6_9ZZZZ</name>
<protein>
    <recommendedName>
        <fullName evidence="3">VacJ lipoprotein</fullName>
    </recommendedName>
</protein>
<evidence type="ECO:0000313" key="2">
    <source>
        <dbReference type="EMBL" id="SVA05299.1"/>
    </source>
</evidence>
<dbReference type="PRINTS" id="PR01805">
    <property type="entry name" value="VACJLIPOPROT"/>
</dbReference>
<dbReference type="GO" id="GO:0016020">
    <property type="term" value="C:membrane"/>
    <property type="evidence" value="ECO:0007669"/>
    <property type="project" value="InterPro"/>
</dbReference>
<organism evidence="2">
    <name type="scientific">marine metagenome</name>
    <dbReference type="NCBI Taxonomy" id="408172"/>
    <lineage>
        <taxon>unclassified sequences</taxon>
        <taxon>metagenomes</taxon>
        <taxon>ecological metagenomes</taxon>
    </lineage>
</organism>
<reference evidence="2" key="1">
    <citation type="submission" date="2018-05" db="EMBL/GenBank/DDBJ databases">
        <authorList>
            <person name="Lanie J.A."/>
            <person name="Ng W.-L."/>
            <person name="Kazmierczak K.M."/>
            <person name="Andrzejewski T.M."/>
            <person name="Davidsen T.M."/>
            <person name="Wayne K.J."/>
            <person name="Tettelin H."/>
            <person name="Glass J.I."/>
            <person name="Rusch D."/>
            <person name="Podicherti R."/>
            <person name="Tsui H.-C.T."/>
            <person name="Winkler M.E."/>
        </authorList>
    </citation>
    <scope>NUCLEOTIDE SEQUENCE</scope>
</reference>
<evidence type="ECO:0000256" key="1">
    <source>
        <dbReference type="ARBA" id="ARBA00022729"/>
    </source>
</evidence>
<proteinExistence type="predicted"/>
<dbReference type="PROSITE" id="PS51257">
    <property type="entry name" value="PROKAR_LIPOPROTEIN"/>
    <property type="match status" value="1"/>
</dbReference>
<gene>
    <name evidence="2" type="ORF">METZ01_LOCUS58153</name>
</gene>